<organism evidence="1 2">
    <name type="scientific">Oidiodendron maius (strain Zn)</name>
    <dbReference type="NCBI Taxonomy" id="913774"/>
    <lineage>
        <taxon>Eukaryota</taxon>
        <taxon>Fungi</taxon>
        <taxon>Dikarya</taxon>
        <taxon>Ascomycota</taxon>
        <taxon>Pezizomycotina</taxon>
        <taxon>Leotiomycetes</taxon>
        <taxon>Leotiomycetes incertae sedis</taxon>
        <taxon>Myxotrichaceae</taxon>
        <taxon>Oidiodendron</taxon>
    </lineage>
</organism>
<gene>
    <name evidence="1" type="ORF">OIDMADRAFT_17607</name>
</gene>
<dbReference type="Proteomes" id="UP000054321">
    <property type="component" value="Unassembled WGS sequence"/>
</dbReference>
<keyword evidence="2" id="KW-1185">Reference proteome</keyword>
<name>A0A0C3H8T6_OIDMZ</name>
<dbReference type="InParanoid" id="A0A0C3H8T6"/>
<accession>A0A0C3H8T6</accession>
<reference evidence="2" key="2">
    <citation type="submission" date="2015-01" db="EMBL/GenBank/DDBJ databases">
        <title>Evolutionary Origins and Diversification of the Mycorrhizal Mutualists.</title>
        <authorList>
            <consortium name="DOE Joint Genome Institute"/>
            <consortium name="Mycorrhizal Genomics Consortium"/>
            <person name="Kohler A."/>
            <person name="Kuo A."/>
            <person name="Nagy L.G."/>
            <person name="Floudas D."/>
            <person name="Copeland A."/>
            <person name="Barry K.W."/>
            <person name="Cichocki N."/>
            <person name="Veneault-Fourrey C."/>
            <person name="LaButti K."/>
            <person name="Lindquist E.A."/>
            <person name="Lipzen A."/>
            <person name="Lundell T."/>
            <person name="Morin E."/>
            <person name="Murat C."/>
            <person name="Riley R."/>
            <person name="Ohm R."/>
            <person name="Sun H."/>
            <person name="Tunlid A."/>
            <person name="Henrissat B."/>
            <person name="Grigoriev I.V."/>
            <person name="Hibbett D.S."/>
            <person name="Martin F."/>
        </authorList>
    </citation>
    <scope>NUCLEOTIDE SEQUENCE [LARGE SCALE GENOMIC DNA]</scope>
    <source>
        <strain evidence="2">Zn</strain>
    </source>
</reference>
<evidence type="ECO:0000313" key="2">
    <source>
        <dbReference type="Proteomes" id="UP000054321"/>
    </source>
</evidence>
<evidence type="ECO:0000313" key="1">
    <source>
        <dbReference type="EMBL" id="KIN04626.1"/>
    </source>
</evidence>
<reference evidence="1 2" key="1">
    <citation type="submission" date="2014-04" db="EMBL/GenBank/DDBJ databases">
        <authorList>
            <consortium name="DOE Joint Genome Institute"/>
            <person name="Kuo A."/>
            <person name="Martino E."/>
            <person name="Perotto S."/>
            <person name="Kohler A."/>
            <person name="Nagy L.G."/>
            <person name="Floudas D."/>
            <person name="Copeland A."/>
            <person name="Barry K.W."/>
            <person name="Cichocki N."/>
            <person name="Veneault-Fourrey C."/>
            <person name="LaButti K."/>
            <person name="Lindquist E.A."/>
            <person name="Lipzen A."/>
            <person name="Lundell T."/>
            <person name="Morin E."/>
            <person name="Murat C."/>
            <person name="Sun H."/>
            <person name="Tunlid A."/>
            <person name="Henrissat B."/>
            <person name="Grigoriev I.V."/>
            <person name="Hibbett D.S."/>
            <person name="Martin F."/>
            <person name="Nordberg H.P."/>
            <person name="Cantor M.N."/>
            <person name="Hua S.X."/>
        </authorList>
    </citation>
    <scope>NUCLEOTIDE SEQUENCE [LARGE SCALE GENOMIC DNA]</scope>
    <source>
        <strain evidence="1 2">Zn</strain>
    </source>
</reference>
<sequence>MTANVFQATCTTYPRWDIISLYTQIGMANSMATEHTVHQALCKVSWFTYTQTLSHNGIENRELERGKRFNLMG</sequence>
<dbReference type="EMBL" id="KN832872">
    <property type="protein sequence ID" value="KIN04626.1"/>
    <property type="molecule type" value="Genomic_DNA"/>
</dbReference>
<dbReference type="HOGENOM" id="CLU_2705475_0_0_1"/>
<proteinExistence type="predicted"/>
<dbReference type="AlphaFoldDB" id="A0A0C3H8T6"/>
<protein>
    <submittedName>
        <fullName evidence="1">Uncharacterized protein</fullName>
    </submittedName>
</protein>